<gene>
    <name evidence="5" type="ORF">SAMN04487993_100737</name>
</gene>
<feature type="domain" description="HTH gntR-type" evidence="4">
    <location>
        <begin position="7"/>
        <end position="75"/>
    </location>
</feature>
<accession>A0A1G8LW76</accession>
<keyword evidence="6" id="KW-1185">Reference proteome</keyword>
<dbReference type="Proteomes" id="UP000199093">
    <property type="component" value="Unassembled WGS sequence"/>
</dbReference>
<organism evidence="5 6">
    <name type="scientific">Salipiger marinus</name>
    <dbReference type="NCBI Taxonomy" id="555512"/>
    <lineage>
        <taxon>Bacteria</taxon>
        <taxon>Pseudomonadati</taxon>
        <taxon>Pseudomonadota</taxon>
        <taxon>Alphaproteobacteria</taxon>
        <taxon>Rhodobacterales</taxon>
        <taxon>Roseobacteraceae</taxon>
        <taxon>Salipiger</taxon>
    </lineage>
</organism>
<dbReference type="SMART" id="SM00866">
    <property type="entry name" value="UTRA"/>
    <property type="match status" value="1"/>
</dbReference>
<reference evidence="5 6" key="1">
    <citation type="submission" date="2016-10" db="EMBL/GenBank/DDBJ databases">
        <authorList>
            <person name="de Groot N.N."/>
        </authorList>
    </citation>
    <scope>NUCLEOTIDE SEQUENCE [LARGE SCALE GENOMIC DNA]</scope>
    <source>
        <strain evidence="5 6">DSM 26424</strain>
    </source>
</reference>
<evidence type="ECO:0000256" key="1">
    <source>
        <dbReference type="ARBA" id="ARBA00023015"/>
    </source>
</evidence>
<dbReference type="Pfam" id="PF00392">
    <property type="entry name" value="GntR"/>
    <property type="match status" value="1"/>
</dbReference>
<dbReference type="EMBL" id="FNEJ01000007">
    <property type="protein sequence ID" value="SDI59971.1"/>
    <property type="molecule type" value="Genomic_DNA"/>
</dbReference>
<dbReference type="STRING" id="555512.SAMN04487993_100737"/>
<dbReference type="SMART" id="SM00345">
    <property type="entry name" value="HTH_GNTR"/>
    <property type="match status" value="1"/>
</dbReference>
<dbReference type="SUPFAM" id="SSF64288">
    <property type="entry name" value="Chorismate lyase-like"/>
    <property type="match status" value="1"/>
</dbReference>
<dbReference type="SUPFAM" id="SSF46785">
    <property type="entry name" value="Winged helix' DNA-binding domain"/>
    <property type="match status" value="1"/>
</dbReference>
<dbReference type="InterPro" id="IPR000524">
    <property type="entry name" value="Tscrpt_reg_HTH_GntR"/>
</dbReference>
<name>A0A1G8LW76_9RHOB</name>
<keyword evidence="3" id="KW-0804">Transcription</keyword>
<dbReference type="Pfam" id="PF07702">
    <property type="entry name" value="UTRA"/>
    <property type="match status" value="1"/>
</dbReference>
<sequence>MAQPEPKTKSERIARVLEAEIRSGFLHDGAALSSETALVARFAVSRATVRKGLGVLAAKGLIRTKVGIGSFVTYGGAVIDNGPGWSLALSEGETRMGVRILSITRQPMDLDAPQVAAAEVLAVDRLRFRENTGRALTLERSRVPWREDFAALLRTGLEQGSLSRELELRGLSPASGEEWANVLPALSVADAALMGRSAGEPMLRLRRLTRTASGRVVEYVESLLDPELFGLHMEF</sequence>
<evidence type="ECO:0000259" key="4">
    <source>
        <dbReference type="PROSITE" id="PS50949"/>
    </source>
</evidence>
<dbReference type="PANTHER" id="PTHR44846:SF17">
    <property type="entry name" value="GNTR-FAMILY TRANSCRIPTIONAL REGULATOR"/>
    <property type="match status" value="1"/>
</dbReference>
<dbReference type="Gene3D" id="1.10.10.10">
    <property type="entry name" value="Winged helix-like DNA-binding domain superfamily/Winged helix DNA-binding domain"/>
    <property type="match status" value="1"/>
</dbReference>
<dbReference type="InterPro" id="IPR011663">
    <property type="entry name" value="UTRA"/>
</dbReference>
<evidence type="ECO:0000313" key="5">
    <source>
        <dbReference type="EMBL" id="SDI59971.1"/>
    </source>
</evidence>
<dbReference type="PANTHER" id="PTHR44846">
    <property type="entry name" value="MANNOSYL-D-GLYCERATE TRANSPORT/METABOLISM SYSTEM REPRESSOR MNGR-RELATED"/>
    <property type="match status" value="1"/>
</dbReference>
<dbReference type="RefSeq" id="WP_089846195.1">
    <property type="nucleotide sequence ID" value="NZ_FNEJ01000007.1"/>
</dbReference>
<protein>
    <submittedName>
        <fullName evidence="5">GntR family transcriptional regulator</fullName>
    </submittedName>
</protein>
<keyword evidence="2" id="KW-0238">DNA-binding</keyword>
<dbReference type="InterPro" id="IPR050679">
    <property type="entry name" value="Bact_HTH_transcr_reg"/>
</dbReference>
<evidence type="ECO:0000256" key="3">
    <source>
        <dbReference type="ARBA" id="ARBA00023163"/>
    </source>
</evidence>
<dbReference type="Gene3D" id="3.40.1410.10">
    <property type="entry name" value="Chorismate lyase-like"/>
    <property type="match status" value="1"/>
</dbReference>
<dbReference type="InterPro" id="IPR036388">
    <property type="entry name" value="WH-like_DNA-bd_sf"/>
</dbReference>
<dbReference type="InterPro" id="IPR036390">
    <property type="entry name" value="WH_DNA-bd_sf"/>
</dbReference>
<evidence type="ECO:0000256" key="2">
    <source>
        <dbReference type="ARBA" id="ARBA00023125"/>
    </source>
</evidence>
<dbReference type="GO" id="GO:0003677">
    <property type="term" value="F:DNA binding"/>
    <property type="evidence" value="ECO:0007669"/>
    <property type="project" value="UniProtKB-KW"/>
</dbReference>
<dbReference type="OrthoDB" id="9800645at2"/>
<dbReference type="PRINTS" id="PR00035">
    <property type="entry name" value="HTHGNTR"/>
</dbReference>
<dbReference type="GO" id="GO:0003700">
    <property type="term" value="F:DNA-binding transcription factor activity"/>
    <property type="evidence" value="ECO:0007669"/>
    <property type="project" value="InterPro"/>
</dbReference>
<dbReference type="CDD" id="cd07377">
    <property type="entry name" value="WHTH_GntR"/>
    <property type="match status" value="1"/>
</dbReference>
<dbReference type="AlphaFoldDB" id="A0A1G8LW76"/>
<dbReference type="GO" id="GO:0045892">
    <property type="term" value="P:negative regulation of DNA-templated transcription"/>
    <property type="evidence" value="ECO:0007669"/>
    <property type="project" value="TreeGrafter"/>
</dbReference>
<dbReference type="InterPro" id="IPR028978">
    <property type="entry name" value="Chorismate_lyase_/UTRA_dom_sf"/>
</dbReference>
<keyword evidence="1" id="KW-0805">Transcription regulation</keyword>
<dbReference type="PROSITE" id="PS50949">
    <property type="entry name" value="HTH_GNTR"/>
    <property type="match status" value="1"/>
</dbReference>
<proteinExistence type="predicted"/>
<evidence type="ECO:0000313" key="6">
    <source>
        <dbReference type="Proteomes" id="UP000199093"/>
    </source>
</evidence>